<protein>
    <recommendedName>
        <fullName evidence="2">peptidoglycan lytic exotransglycosylase</fullName>
        <ecNumber evidence="2">4.2.2.n1</ecNumber>
    </recommendedName>
    <alternativeName>
        <fullName evidence="5">Murein hydrolase A</fullName>
    </alternativeName>
</protein>
<evidence type="ECO:0000313" key="7">
    <source>
        <dbReference type="EMBL" id="MBD1401055.1"/>
    </source>
</evidence>
<evidence type="ECO:0000256" key="5">
    <source>
        <dbReference type="ARBA" id="ARBA00030918"/>
    </source>
</evidence>
<organism evidence="7 8">
    <name type="scientific">Pelovirga terrestris</name>
    <dbReference type="NCBI Taxonomy" id="2771352"/>
    <lineage>
        <taxon>Bacteria</taxon>
        <taxon>Pseudomonadati</taxon>
        <taxon>Thermodesulfobacteriota</taxon>
        <taxon>Desulfuromonadia</taxon>
        <taxon>Geobacterales</taxon>
        <taxon>Geobacteraceae</taxon>
        <taxon>Pelovirga</taxon>
    </lineage>
</organism>
<keyword evidence="4" id="KW-0961">Cell wall biogenesis/degradation</keyword>
<evidence type="ECO:0000256" key="2">
    <source>
        <dbReference type="ARBA" id="ARBA00012587"/>
    </source>
</evidence>
<dbReference type="GO" id="GO:0004553">
    <property type="term" value="F:hydrolase activity, hydrolyzing O-glycosyl compounds"/>
    <property type="evidence" value="ECO:0007669"/>
    <property type="project" value="InterPro"/>
</dbReference>
<dbReference type="GO" id="GO:0071555">
    <property type="term" value="P:cell wall organization"/>
    <property type="evidence" value="ECO:0007669"/>
    <property type="project" value="UniProtKB-KW"/>
</dbReference>
<dbReference type="InterPro" id="IPR036908">
    <property type="entry name" value="RlpA-like_sf"/>
</dbReference>
<keyword evidence="8" id="KW-1185">Reference proteome</keyword>
<dbReference type="InterPro" id="IPR005300">
    <property type="entry name" value="MltA_B"/>
</dbReference>
<gene>
    <name evidence="7" type="ORF">ICT70_10250</name>
</gene>
<dbReference type="Pfam" id="PF06725">
    <property type="entry name" value="3D"/>
    <property type="match status" value="1"/>
</dbReference>
<dbReference type="GO" id="GO:0009254">
    <property type="term" value="P:peptidoglycan turnover"/>
    <property type="evidence" value="ECO:0007669"/>
    <property type="project" value="InterPro"/>
</dbReference>
<dbReference type="Proteomes" id="UP000632828">
    <property type="component" value="Unassembled WGS sequence"/>
</dbReference>
<dbReference type="InterPro" id="IPR026044">
    <property type="entry name" value="MltA"/>
</dbReference>
<feature type="domain" description="Lytic transglycosylase MltA" evidence="6">
    <location>
        <begin position="121"/>
        <end position="279"/>
    </location>
</feature>
<dbReference type="SMART" id="SM00925">
    <property type="entry name" value="MltA"/>
    <property type="match status" value="1"/>
</dbReference>
<reference evidence="7" key="1">
    <citation type="submission" date="2020-09" db="EMBL/GenBank/DDBJ databases">
        <title>Pelobacter alkaliphilus sp. nov., a novel anaerobic arsenate-reducing bacterium from terrestrial mud volcano.</title>
        <authorList>
            <person name="Khomyakova M.A."/>
            <person name="Merkel A.Y."/>
            <person name="Slobodkin A.I."/>
        </authorList>
    </citation>
    <scope>NUCLEOTIDE SEQUENCE</scope>
    <source>
        <strain evidence="7">M08fum</strain>
    </source>
</reference>
<evidence type="ECO:0000256" key="3">
    <source>
        <dbReference type="ARBA" id="ARBA00023239"/>
    </source>
</evidence>
<comment type="catalytic activity">
    <reaction evidence="1">
        <text>Exolytic cleavage of the (1-&gt;4)-beta-glycosidic linkage between N-acetylmuramic acid (MurNAc) and N-acetylglucosamine (GlcNAc) residues in peptidoglycan, from either the reducing or the non-reducing ends of the peptidoglycan chains, with concomitant formation of a 1,6-anhydrobond in the MurNAc residue.</text>
        <dbReference type="EC" id="4.2.2.n1"/>
    </reaction>
</comment>
<evidence type="ECO:0000256" key="4">
    <source>
        <dbReference type="ARBA" id="ARBA00023316"/>
    </source>
</evidence>
<evidence type="ECO:0000256" key="1">
    <source>
        <dbReference type="ARBA" id="ARBA00001420"/>
    </source>
</evidence>
<dbReference type="GO" id="GO:0008933">
    <property type="term" value="F:peptidoglycan lytic transglycosylase activity"/>
    <property type="evidence" value="ECO:0007669"/>
    <property type="project" value="TreeGrafter"/>
</dbReference>
<dbReference type="PANTHER" id="PTHR30124:SF0">
    <property type="entry name" value="MEMBRANE-BOUND LYTIC MUREIN TRANSGLYCOSYLASE A"/>
    <property type="match status" value="1"/>
</dbReference>
<evidence type="ECO:0000313" key="8">
    <source>
        <dbReference type="Proteomes" id="UP000632828"/>
    </source>
</evidence>
<comment type="caution">
    <text evidence="7">The sequence shown here is derived from an EMBL/GenBank/DDBJ whole genome shotgun (WGS) entry which is preliminary data.</text>
</comment>
<dbReference type="SUPFAM" id="SSF50685">
    <property type="entry name" value="Barwin-like endoglucanases"/>
    <property type="match status" value="1"/>
</dbReference>
<name>A0A8J6UIJ5_9BACT</name>
<dbReference type="Gene3D" id="2.40.40.10">
    <property type="entry name" value="RlpA-like domain"/>
    <property type="match status" value="1"/>
</dbReference>
<evidence type="ECO:0000259" key="6">
    <source>
        <dbReference type="SMART" id="SM00925"/>
    </source>
</evidence>
<sequence>MITVLFLVVLAGCAKKPPVEIEPPIIEPPVVEVPALTPVTWEHLDGWEDDSLLPALEAFRNSCVSLRWREQWRDVCSSAQQLDVVDVLTVRNFFEQYFTPHQVRNADGSTSGLMTGYYGPELEGSREPTEEYRYPLYQQPDDMLIIDLDSVYPELGNYRLRGRVEGNRVVPYFDREQIDFGDNQPLAGHELFWVKDPVDLFFLHIQGSGSVRLPNGEQAIVNYANQNGHPYRSIGRLLLDRNEMTRDQMSMQNIRRWVANNPGSGQKLLAENPSYVFFRELPPGTVSPPGAMGVPLTPLRSLAVDPRTIPLGAPVFLSTTFPGTENQPLRQLMVAQDTGGAIKGRVRGDFFWGMGNEAGEFAGRMRHPGELWVLLPRTLENYQGK</sequence>
<dbReference type="PANTHER" id="PTHR30124">
    <property type="entry name" value="MEMBRANE-BOUND LYTIC MUREIN TRANSGLYCOSYLASE A"/>
    <property type="match status" value="1"/>
</dbReference>
<dbReference type="GO" id="GO:0009253">
    <property type="term" value="P:peptidoglycan catabolic process"/>
    <property type="evidence" value="ECO:0007669"/>
    <property type="project" value="TreeGrafter"/>
</dbReference>
<dbReference type="CDD" id="cd14485">
    <property type="entry name" value="mltA_like_LT_A"/>
    <property type="match status" value="1"/>
</dbReference>
<dbReference type="GO" id="GO:0019867">
    <property type="term" value="C:outer membrane"/>
    <property type="evidence" value="ECO:0007669"/>
    <property type="project" value="InterPro"/>
</dbReference>
<dbReference type="Pfam" id="PF03562">
    <property type="entry name" value="MltA"/>
    <property type="match status" value="1"/>
</dbReference>
<dbReference type="EMBL" id="JACWUN010000011">
    <property type="protein sequence ID" value="MBD1401055.1"/>
    <property type="molecule type" value="Genomic_DNA"/>
</dbReference>
<keyword evidence="3" id="KW-0456">Lyase</keyword>
<dbReference type="InterPro" id="IPR010611">
    <property type="entry name" value="3D_dom"/>
</dbReference>
<dbReference type="EC" id="4.2.2.n1" evidence="2"/>
<dbReference type="AlphaFoldDB" id="A0A8J6UIJ5"/>
<dbReference type="CDD" id="cd14668">
    <property type="entry name" value="mlta_B"/>
    <property type="match status" value="1"/>
</dbReference>
<accession>A0A8J6UIJ5</accession>
<proteinExistence type="predicted"/>
<dbReference type="PIRSF" id="PIRSF019422">
    <property type="entry name" value="MltA"/>
    <property type="match status" value="1"/>
</dbReference>
<dbReference type="Gene3D" id="2.40.240.50">
    <property type="entry name" value="Barwin-like endoglucanases"/>
    <property type="match status" value="1"/>
</dbReference>